<dbReference type="InterPro" id="IPR041307">
    <property type="entry name" value="WcbI"/>
</dbReference>
<dbReference type="Gene3D" id="3.40.50.12080">
    <property type="match status" value="1"/>
</dbReference>
<evidence type="ECO:0000259" key="1">
    <source>
        <dbReference type="Pfam" id="PF18588"/>
    </source>
</evidence>
<gene>
    <name evidence="2" type="ORF">DSM107014_15520</name>
</gene>
<feature type="domain" description="Polysaccharide biosynthesis enzyme WcbI" evidence="1">
    <location>
        <begin position="6"/>
        <end position="172"/>
    </location>
</feature>
<name>A0A941GXS3_9CHRO</name>
<reference evidence="2" key="1">
    <citation type="submission" date="2021-02" db="EMBL/GenBank/DDBJ databases">
        <title>Metagenome analyses of Stigonema ocellatum DSM 106950, Chlorogloea purpurea SAG 13.99 and Gomphosphaeria aponina DSM 107014.</title>
        <authorList>
            <person name="Marter P."/>
            <person name="Huang S."/>
        </authorList>
    </citation>
    <scope>NUCLEOTIDE SEQUENCE</scope>
    <source>
        <strain evidence="2">JP213</strain>
    </source>
</reference>
<dbReference type="AlphaFoldDB" id="A0A941GXS3"/>
<accession>A0A941GXS3</accession>
<protein>
    <recommendedName>
        <fullName evidence="1">Polysaccharide biosynthesis enzyme WcbI domain-containing protein</fullName>
    </recommendedName>
</protein>
<dbReference type="Pfam" id="PF18588">
    <property type="entry name" value="WcbI"/>
    <property type="match status" value="1"/>
</dbReference>
<comment type="caution">
    <text evidence="2">The sequence shown here is derived from an EMBL/GenBank/DDBJ whole genome shotgun (WGS) entry which is preliminary data.</text>
</comment>
<evidence type="ECO:0000313" key="2">
    <source>
        <dbReference type="EMBL" id="MBR8829281.1"/>
    </source>
</evidence>
<proteinExistence type="predicted"/>
<evidence type="ECO:0000313" key="3">
    <source>
        <dbReference type="Proteomes" id="UP000767446"/>
    </source>
</evidence>
<dbReference type="Proteomes" id="UP000767446">
    <property type="component" value="Unassembled WGS sequence"/>
</dbReference>
<organism evidence="2 3">
    <name type="scientific">Gomphosphaeria aponina SAG 52.96 = DSM 107014</name>
    <dbReference type="NCBI Taxonomy" id="1521640"/>
    <lineage>
        <taxon>Bacteria</taxon>
        <taxon>Bacillati</taxon>
        <taxon>Cyanobacteriota</taxon>
        <taxon>Cyanophyceae</taxon>
        <taxon>Oscillatoriophycideae</taxon>
        <taxon>Chroococcales</taxon>
        <taxon>Gomphosphaeriaceae</taxon>
        <taxon>Gomphosphaeria</taxon>
    </lineage>
</organism>
<dbReference type="EMBL" id="JADQBC010000121">
    <property type="protein sequence ID" value="MBR8829281.1"/>
    <property type="molecule type" value="Genomic_DNA"/>
</dbReference>
<sequence length="176" mass="20515">MKLKYSVYGNCQANALARSLNLIPEFRKRYNWIPCKAVQNINKNEITSILDIISSLDLIIYQNVSENYYRMPELSTNKILGFLPNMAVKISIPSFYFNGYFPHLDSLLNLQSITNLVHDYNVLGGYVQNIPENDLYEIISDDNFYSKEEVLNYCEISLRNLANRESQNNIDVRQKR</sequence>